<feature type="compositionally biased region" description="Basic residues" evidence="1">
    <location>
        <begin position="791"/>
        <end position="802"/>
    </location>
</feature>
<reference evidence="3 4" key="1">
    <citation type="submission" date="2016-03" db="EMBL/GenBank/DDBJ databases">
        <authorList>
            <person name="Ploux O."/>
        </authorList>
    </citation>
    <scope>NUCLEOTIDE SEQUENCE [LARGE SCALE GENOMIC DNA]</scope>
    <source>
        <strain evidence="3 4">R0</strain>
    </source>
</reference>
<dbReference type="InterPro" id="IPR009842">
    <property type="entry name" value="DUF1402"/>
</dbReference>
<gene>
    <name evidence="3" type="ORF">AZI86_10805</name>
</gene>
<feature type="compositionally biased region" description="Basic and acidic residues" evidence="1">
    <location>
        <begin position="534"/>
        <end position="551"/>
    </location>
</feature>
<dbReference type="OrthoDB" id="7673021at2"/>
<dbReference type="EMBL" id="LUKE01000002">
    <property type="protein sequence ID" value="KYG64692.1"/>
    <property type="molecule type" value="Genomic_DNA"/>
</dbReference>
<dbReference type="AlphaFoldDB" id="A0A150WLC3"/>
<evidence type="ECO:0000313" key="3">
    <source>
        <dbReference type="EMBL" id="KYG64692.1"/>
    </source>
</evidence>
<dbReference type="Proteomes" id="UP000075320">
    <property type="component" value="Unassembled WGS sequence"/>
</dbReference>
<keyword evidence="4" id="KW-1185">Reference proteome</keyword>
<feature type="compositionally biased region" description="Basic and acidic residues" evidence="1">
    <location>
        <begin position="389"/>
        <end position="404"/>
    </location>
</feature>
<dbReference type="Pfam" id="PF07182">
    <property type="entry name" value="DUF1402"/>
    <property type="match status" value="1"/>
</dbReference>
<dbReference type="RefSeq" id="WP_061835203.1">
    <property type="nucleotide sequence ID" value="NZ_LUKE01000002.1"/>
</dbReference>
<sequence>MKHFILFLFLMAVFSVSGAAEKKITLDELCSYDQFCGQLKENDSSLKKPKASVKKMVEKMAPSIMEYSKMYGVDPRAVGGAILTENTLNVQIDDALQSWLAKNSSLSAKAMSKAGMSVGPGQINLAPAMEAEKHIASLGIRPERTPEEVQALLLTPSGSAEYAAAIIRQAQDAYAKQGIDISKKPEVLATLYNLGKYEERAEKSKKTGTLPKPNYFGYFVQENMDTVEDTIGWSPEKGQFKKLNKSFETSGTFAYLNKDNNLTLKAAPPTCKTAGAGQVGETNMRLTYKEYKTIPAGGLFADVIGATVDCQMQDWVQVRTDRGDIGWMKREQLDDAATERNDLVMPRTCEAPSADCLDKVKKAYNTKDKIEPMRVGTSHEGVQLLPVKKNNDDDPVDWRARGSEDPSQGGYGYCYGSYEDLKKAYQGQINGYTPPEFQELSKSELESILKKTEAKKAEIVKNFKYKDFNDPKNIFRPLFFFSDSLDACKSTQCEVSNYKDLTEILNTDFGKLKGVGALQNLMSKQYGISARPKLSPEARKKADQELADSMKKDMDRSAKEKAAIQEKMIAQLVSRYDDAVAKCKDAARVVPSLNDRFAKTRKDLEKATMVRVSSSSIEGLVQSCNSVRMVAKAKETGEREWQEDQPVNCTIGTGTRSSSLIQTSLDMLVAIDLSPQDYESIVNGPLSEIETGAAAYASTGQGSTIIYSSASSTKAMEDILKGCNYNRLNTVKAVEELANSPCVSTVLVGDPDIMPLLSANAKARIVRDVSLPGDKIGFTTQGSCSSDTPIRKPKERKGKFAE</sequence>
<organism evidence="3 4">
    <name type="scientific">Bdellovibrio bacteriovorus</name>
    <dbReference type="NCBI Taxonomy" id="959"/>
    <lineage>
        <taxon>Bacteria</taxon>
        <taxon>Pseudomonadati</taxon>
        <taxon>Bdellovibrionota</taxon>
        <taxon>Bdellovibrionia</taxon>
        <taxon>Bdellovibrionales</taxon>
        <taxon>Pseudobdellovibrionaceae</taxon>
        <taxon>Bdellovibrio</taxon>
    </lineage>
</organism>
<accession>A0A150WLC3</accession>
<evidence type="ECO:0000256" key="1">
    <source>
        <dbReference type="SAM" id="MobiDB-lite"/>
    </source>
</evidence>
<feature type="signal peptide" evidence="2">
    <location>
        <begin position="1"/>
        <end position="19"/>
    </location>
</feature>
<feature type="region of interest" description="Disordered" evidence="1">
    <location>
        <begin position="778"/>
        <end position="802"/>
    </location>
</feature>
<name>A0A150WLC3_BDEBC</name>
<comment type="caution">
    <text evidence="3">The sequence shown here is derived from an EMBL/GenBank/DDBJ whole genome shotgun (WGS) entry which is preliminary data.</text>
</comment>
<evidence type="ECO:0000256" key="2">
    <source>
        <dbReference type="SAM" id="SignalP"/>
    </source>
</evidence>
<proteinExistence type="predicted"/>
<keyword evidence="2" id="KW-0732">Signal</keyword>
<feature type="chain" id="PRO_5007573152" evidence="2">
    <location>
        <begin position="20"/>
        <end position="802"/>
    </location>
</feature>
<feature type="compositionally biased region" description="Polar residues" evidence="1">
    <location>
        <begin position="778"/>
        <end position="788"/>
    </location>
</feature>
<feature type="region of interest" description="Disordered" evidence="1">
    <location>
        <begin position="375"/>
        <end position="406"/>
    </location>
</feature>
<protein>
    <submittedName>
        <fullName evidence="3">Uncharacterized protein</fullName>
    </submittedName>
</protein>
<dbReference type="Gene3D" id="1.10.530.10">
    <property type="match status" value="1"/>
</dbReference>
<feature type="region of interest" description="Disordered" evidence="1">
    <location>
        <begin position="532"/>
        <end position="551"/>
    </location>
</feature>
<evidence type="ECO:0000313" key="4">
    <source>
        <dbReference type="Proteomes" id="UP000075320"/>
    </source>
</evidence>